<evidence type="ECO:0000256" key="7">
    <source>
        <dbReference type="ARBA" id="ARBA00022967"/>
    </source>
</evidence>
<evidence type="ECO:0000313" key="14">
    <source>
        <dbReference type="Proteomes" id="UP000466535"/>
    </source>
</evidence>
<evidence type="ECO:0000256" key="3">
    <source>
        <dbReference type="ARBA" id="ARBA00022692"/>
    </source>
</evidence>
<organism evidence="13 14">
    <name type="scientific">Halovenus carboxidivorans</name>
    <dbReference type="NCBI Taxonomy" id="2692199"/>
    <lineage>
        <taxon>Archaea</taxon>
        <taxon>Methanobacteriati</taxon>
        <taxon>Methanobacteriota</taxon>
        <taxon>Stenosarchaea group</taxon>
        <taxon>Halobacteria</taxon>
        <taxon>Halobacteriales</taxon>
        <taxon>Haloarculaceae</taxon>
        <taxon>Halovenus</taxon>
    </lineage>
</organism>
<dbReference type="InterPro" id="IPR023214">
    <property type="entry name" value="HAD_sf"/>
</dbReference>
<comment type="subcellular location">
    <subcellularLocation>
        <location evidence="1">Endomembrane system</location>
        <topology evidence="1">Multi-pass membrane protein</topology>
    </subcellularLocation>
</comment>
<dbReference type="InterPro" id="IPR001757">
    <property type="entry name" value="P_typ_ATPase"/>
</dbReference>
<dbReference type="PROSITE" id="PS50846">
    <property type="entry name" value="HMA_2"/>
    <property type="match status" value="1"/>
</dbReference>
<feature type="transmembrane region" description="Helical" evidence="11">
    <location>
        <begin position="417"/>
        <end position="439"/>
    </location>
</feature>
<feature type="transmembrane region" description="Helical" evidence="11">
    <location>
        <begin position="445"/>
        <end position="470"/>
    </location>
</feature>
<dbReference type="SUPFAM" id="SSF55008">
    <property type="entry name" value="HMA, heavy metal-associated domain"/>
    <property type="match status" value="1"/>
</dbReference>
<dbReference type="Pfam" id="PF00702">
    <property type="entry name" value="Hydrolase"/>
    <property type="match status" value="1"/>
</dbReference>
<evidence type="ECO:0000256" key="9">
    <source>
        <dbReference type="ARBA" id="ARBA00023136"/>
    </source>
</evidence>
<dbReference type="Gene3D" id="2.70.150.10">
    <property type="entry name" value="Calcium-transporting ATPase, cytoplasmic transduction domain A"/>
    <property type="match status" value="1"/>
</dbReference>
<feature type="region of interest" description="Disordered" evidence="10">
    <location>
        <begin position="547"/>
        <end position="573"/>
    </location>
</feature>
<feature type="transmembrane region" description="Helical" evidence="11">
    <location>
        <begin position="779"/>
        <end position="811"/>
    </location>
</feature>
<dbReference type="PRINTS" id="PR00119">
    <property type="entry name" value="CATATPASE"/>
</dbReference>
<comment type="similarity">
    <text evidence="2">Belongs to the cation transport ATPase (P-type) (TC 3.A.3) family. Type IB subfamily.</text>
</comment>
<dbReference type="InterPro" id="IPR027256">
    <property type="entry name" value="P-typ_ATPase_IB"/>
</dbReference>
<dbReference type="InterPro" id="IPR008250">
    <property type="entry name" value="ATPase_P-typ_transduc_dom_A_sf"/>
</dbReference>
<dbReference type="GO" id="GO:0012505">
    <property type="term" value="C:endomembrane system"/>
    <property type="evidence" value="ECO:0007669"/>
    <property type="project" value="UniProtKB-SubCell"/>
</dbReference>
<dbReference type="PANTHER" id="PTHR43520:SF8">
    <property type="entry name" value="P-TYPE CU(+) TRANSPORTER"/>
    <property type="match status" value="1"/>
</dbReference>
<dbReference type="SFLD" id="SFLDF00027">
    <property type="entry name" value="p-type_atpase"/>
    <property type="match status" value="1"/>
</dbReference>
<keyword evidence="8 11" id="KW-1133">Transmembrane helix</keyword>
<evidence type="ECO:0000256" key="2">
    <source>
        <dbReference type="ARBA" id="ARBA00006024"/>
    </source>
</evidence>
<feature type="transmembrane region" description="Helical" evidence="11">
    <location>
        <begin position="200"/>
        <end position="218"/>
    </location>
</feature>
<dbReference type="NCBIfam" id="TIGR01525">
    <property type="entry name" value="ATPase-IB_hvy"/>
    <property type="match status" value="1"/>
</dbReference>
<evidence type="ECO:0000256" key="10">
    <source>
        <dbReference type="SAM" id="MobiDB-lite"/>
    </source>
</evidence>
<evidence type="ECO:0000256" key="11">
    <source>
        <dbReference type="SAM" id="Phobius"/>
    </source>
</evidence>
<keyword evidence="4" id="KW-0479">Metal-binding</keyword>
<reference evidence="13 14" key="1">
    <citation type="submission" date="2019-12" db="EMBL/GenBank/DDBJ databases">
        <title>Isolation and characterization of three novel carbon monoxide-oxidizing members of Halobacteria from salione crusts and soils.</title>
        <authorList>
            <person name="Myers M.R."/>
            <person name="King G.M."/>
        </authorList>
    </citation>
    <scope>NUCLEOTIDE SEQUENCE [LARGE SCALE GENOMIC DNA]</scope>
    <source>
        <strain evidence="13 14">WSH3</strain>
    </source>
</reference>
<dbReference type="GO" id="GO:0016887">
    <property type="term" value="F:ATP hydrolysis activity"/>
    <property type="evidence" value="ECO:0007669"/>
    <property type="project" value="InterPro"/>
</dbReference>
<gene>
    <name evidence="13" type="ORF">GRX03_04015</name>
</gene>
<dbReference type="SUPFAM" id="SSF81653">
    <property type="entry name" value="Calcium ATPase, transduction domain A"/>
    <property type="match status" value="1"/>
</dbReference>
<dbReference type="SFLD" id="SFLDG00002">
    <property type="entry name" value="C1.7:_P-type_atpase_like"/>
    <property type="match status" value="1"/>
</dbReference>
<dbReference type="GO" id="GO:0005524">
    <property type="term" value="F:ATP binding"/>
    <property type="evidence" value="ECO:0007669"/>
    <property type="project" value="UniProtKB-KW"/>
</dbReference>
<dbReference type="SUPFAM" id="SSF56784">
    <property type="entry name" value="HAD-like"/>
    <property type="match status" value="1"/>
</dbReference>
<feature type="domain" description="HMA" evidence="12">
    <location>
        <begin position="70"/>
        <end position="136"/>
    </location>
</feature>
<dbReference type="InterPro" id="IPR023298">
    <property type="entry name" value="ATPase_P-typ_TM_dom_sf"/>
</dbReference>
<dbReference type="CDD" id="cd00371">
    <property type="entry name" value="HMA"/>
    <property type="match status" value="1"/>
</dbReference>
<dbReference type="InterPro" id="IPR036412">
    <property type="entry name" value="HAD-like_sf"/>
</dbReference>
<dbReference type="Pfam" id="PF00403">
    <property type="entry name" value="HMA"/>
    <property type="match status" value="1"/>
</dbReference>
<dbReference type="PROSITE" id="PS01229">
    <property type="entry name" value="COF_2"/>
    <property type="match status" value="1"/>
</dbReference>
<evidence type="ECO:0000256" key="6">
    <source>
        <dbReference type="ARBA" id="ARBA00022840"/>
    </source>
</evidence>
<sequence>MTGEQVCTLCDLPLSETAVENDAGEQFCCRGCREIKATLEDRDDLSADADPADIEAELDSEDRDVPDDYETTFLSVGGMHCATCETFIESQAVAHDDVADADASYITDAVRVDHDPDAIDESGLRELLSGLGYQAYSRDDPLAERRAEEESLTRLVVGVTFGMAIMMTYVALIYPLYFGGLWYPDQQAAFLREMLAGTSASYPFLVMGLLTGIVLVYTGGPILKGAYVSLRTRQPNMDLLIAVAATSAWLYSTIAIFVESGIPSLYYDVTLTVILVVTAGGYYENQIKQTANERLAGLTEAQVDEAHRYEGDGSTTTVPVDDLDAGEEILVREGERVPVDGDVVDGEGTVDEAVVTGESLPVGKTPGDEVVGGSLLQDGSLVVEVGEGADSSIDRLTDMVWDLQSANHGIQQLADRLATIFVPLVLTLAVVVGVVHFLLGASLSTTVLTALTVMIVSCPCALGLATPLAIASSVREALERSIVVFDETIFERLQDVEVVIFDKTGTLTTGDMEVLDADGPTDLFEQAALLETHSSHPVAAAIADRFGPDAATDGGVTESAEADGEPTLDTPDPMESRVTEFQSYATGVGGTVDGAALLVGTVDLFTEQGWTVPDEIESRAEEATAAGNAPVVVGRDGTAEGVAVVGDQPREDWEAVVEMLDDRGIEVAVLTGDSEQASATFAAHPAVDEVFAGVPPEAKAETVRRYGAGRQTVMVGDGTNDAPALATADLGIALGSGTALAADAADVAIVDDSLSSLETVFDLAAAANSRVKQNIGWAFCYNAVAIPLAITTVLNPLFAALAMAASSLLVVTNSSRSLL</sequence>
<evidence type="ECO:0000256" key="4">
    <source>
        <dbReference type="ARBA" id="ARBA00022723"/>
    </source>
</evidence>
<name>A0A6B0T672_9EURY</name>
<dbReference type="SUPFAM" id="SSF81665">
    <property type="entry name" value="Calcium ATPase, transmembrane domain M"/>
    <property type="match status" value="1"/>
</dbReference>
<evidence type="ECO:0000256" key="5">
    <source>
        <dbReference type="ARBA" id="ARBA00022741"/>
    </source>
</evidence>
<accession>A0A6B0T672</accession>
<dbReference type="GO" id="GO:0055070">
    <property type="term" value="P:copper ion homeostasis"/>
    <property type="evidence" value="ECO:0007669"/>
    <property type="project" value="TreeGrafter"/>
</dbReference>
<dbReference type="PRINTS" id="PR00121">
    <property type="entry name" value="NAKATPASE"/>
</dbReference>
<keyword evidence="14" id="KW-1185">Reference proteome</keyword>
<protein>
    <submittedName>
        <fullName evidence="13">Heavy metal translocating P-type ATPase</fullName>
    </submittedName>
</protein>
<dbReference type="InterPro" id="IPR059000">
    <property type="entry name" value="ATPase_P-type_domA"/>
</dbReference>
<keyword evidence="9 11" id="KW-0472">Membrane</keyword>
<dbReference type="GO" id="GO:0005507">
    <property type="term" value="F:copper ion binding"/>
    <property type="evidence" value="ECO:0007669"/>
    <property type="project" value="TreeGrafter"/>
</dbReference>
<dbReference type="GO" id="GO:0016020">
    <property type="term" value="C:membrane"/>
    <property type="evidence" value="ECO:0007669"/>
    <property type="project" value="InterPro"/>
</dbReference>
<evidence type="ECO:0000256" key="8">
    <source>
        <dbReference type="ARBA" id="ARBA00022989"/>
    </source>
</evidence>
<evidence type="ECO:0000256" key="1">
    <source>
        <dbReference type="ARBA" id="ARBA00004127"/>
    </source>
</evidence>
<dbReference type="GO" id="GO:0043682">
    <property type="term" value="F:P-type divalent copper transporter activity"/>
    <property type="evidence" value="ECO:0007669"/>
    <property type="project" value="TreeGrafter"/>
</dbReference>
<feature type="transmembrane region" description="Helical" evidence="11">
    <location>
        <begin position="155"/>
        <end position="180"/>
    </location>
</feature>
<dbReference type="PROSITE" id="PS00154">
    <property type="entry name" value="ATPASE_E1_E2"/>
    <property type="match status" value="1"/>
</dbReference>
<keyword evidence="5" id="KW-0547">Nucleotide-binding</keyword>
<evidence type="ECO:0000313" key="13">
    <source>
        <dbReference type="EMBL" id="MXR50772.1"/>
    </source>
</evidence>
<proteinExistence type="inferred from homology"/>
<comment type="caution">
    <text evidence="13">The sequence shown here is derived from an EMBL/GenBank/DDBJ whole genome shotgun (WGS) entry which is preliminary data.</text>
</comment>
<dbReference type="RefSeq" id="WP_368277950.1">
    <property type="nucleotide sequence ID" value="NZ_WUUT01000001.1"/>
</dbReference>
<dbReference type="InterPro" id="IPR023299">
    <property type="entry name" value="ATPase_P-typ_cyto_dom_N"/>
</dbReference>
<keyword evidence="7" id="KW-1278">Translocase</keyword>
<dbReference type="Proteomes" id="UP000466535">
    <property type="component" value="Unassembled WGS sequence"/>
</dbReference>
<dbReference type="Gene3D" id="3.40.50.1000">
    <property type="entry name" value="HAD superfamily/HAD-like"/>
    <property type="match status" value="1"/>
</dbReference>
<dbReference type="EMBL" id="WUUT01000001">
    <property type="protein sequence ID" value="MXR50772.1"/>
    <property type="molecule type" value="Genomic_DNA"/>
</dbReference>
<feature type="transmembrane region" description="Helical" evidence="11">
    <location>
        <begin position="264"/>
        <end position="283"/>
    </location>
</feature>
<evidence type="ECO:0000259" key="12">
    <source>
        <dbReference type="PROSITE" id="PS50846"/>
    </source>
</evidence>
<dbReference type="Gene3D" id="3.30.70.100">
    <property type="match status" value="1"/>
</dbReference>
<dbReference type="Gene3D" id="3.40.1110.10">
    <property type="entry name" value="Calcium-transporting ATPase, cytoplasmic domain N"/>
    <property type="match status" value="1"/>
</dbReference>
<dbReference type="InterPro" id="IPR044492">
    <property type="entry name" value="P_typ_ATPase_HD_dom"/>
</dbReference>
<dbReference type="InterPro" id="IPR006121">
    <property type="entry name" value="HMA_dom"/>
</dbReference>
<feature type="transmembrane region" description="Helical" evidence="11">
    <location>
        <begin position="239"/>
        <end position="258"/>
    </location>
</feature>
<keyword evidence="6" id="KW-0067">ATP-binding</keyword>
<dbReference type="InterPro" id="IPR036163">
    <property type="entry name" value="HMA_dom_sf"/>
</dbReference>
<dbReference type="Pfam" id="PF00122">
    <property type="entry name" value="E1-E2_ATPase"/>
    <property type="match status" value="1"/>
</dbReference>
<dbReference type="PANTHER" id="PTHR43520">
    <property type="entry name" value="ATP7, ISOFORM B"/>
    <property type="match status" value="1"/>
</dbReference>
<dbReference type="NCBIfam" id="TIGR01494">
    <property type="entry name" value="ATPase_P-type"/>
    <property type="match status" value="2"/>
</dbReference>
<dbReference type="SFLD" id="SFLDS00003">
    <property type="entry name" value="Haloacid_Dehalogenase"/>
    <property type="match status" value="1"/>
</dbReference>
<dbReference type="AlphaFoldDB" id="A0A6B0T672"/>
<keyword evidence="3 11" id="KW-0812">Transmembrane</keyword>
<dbReference type="InterPro" id="IPR018303">
    <property type="entry name" value="ATPase_P-typ_P_site"/>
</dbReference>